<dbReference type="AlphaFoldDB" id="A0A2S6CJU5"/>
<keyword evidence="7" id="KW-0472">Membrane</keyword>
<dbReference type="InterPro" id="IPR020781">
    <property type="entry name" value="ATPase_OSCP/d_CS"/>
</dbReference>
<evidence type="ECO:0000313" key="10">
    <source>
        <dbReference type="Proteomes" id="UP000237631"/>
    </source>
</evidence>
<organism evidence="9 10">
    <name type="scientific">Cercospora berteroae</name>
    <dbReference type="NCBI Taxonomy" id="357750"/>
    <lineage>
        <taxon>Eukaryota</taxon>
        <taxon>Fungi</taxon>
        <taxon>Dikarya</taxon>
        <taxon>Ascomycota</taxon>
        <taxon>Pezizomycotina</taxon>
        <taxon>Dothideomycetes</taxon>
        <taxon>Dothideomycetidae</taxon>
        <taxon>Mycosphaerellales</taxon>
        <taxon>Mycosphaerellaceae</taxon>
        <taxon>Cercospora</taxon>
    </lineage>
</organism>
<dbReference type="InterPro" id="IPR026015">
    <property type="entry name" value="ATP_synth_OSCP/delta_N_sf"/>
</dbReference>
<sequence>MFAGRLAVRSALVAAPRFQVAAMRSFAEAAAKPASETRPPIDVYGVDGTYASALYTAAAKNSSIDNVSKALESLNATFKKDPKLQALVTSPTLTVEDKKQIVAELQKTISVQDKTNTVSGFLNTLAENNRLSVLEGVTEKFAQLMSAARGEVELTITSAAPLDNKTVKQLEAAVSKSQYVGASKKVKVVTKVNPEIRGGLVVEIGDRTIDLSVSSKMSKMNRLLQETL</sequence>
<keyword evidence="6" id="KW-0406">Ion transport</keyword>
<evidence type="ECO:0000256" key="4">
    <source>
        <dbReference type="ARBA" id="ARBA00022448"/>
    </source>
</evidence>
<comment type="caution">
    <text evidence="9">The sequence shown here is derived from an EMBL/GenBank/DDBJ whole genome shotgun (WGS) entry which is preliminary data.</text>
</comment>
<evidence type="ECO:0000256" key="6">
    <source>
        <dbReference type="ARBA" id="ARBA00023065"/>
    </source>
</evidence>
<dbReference type="PRINTS" id="PR00125">
    <property type="entry name" value="ATPASEDELTA"/>
</dbReference>
<proteinExistence type="inferred from homology"/>
<protein>
    <recommendedName>
        <fullName evidence="3">ATP synthase subunit 5, mitochondrial</fullName>
    </recommendedName>
</protein>
<name>A0A2S6CJU5_9PEZI</name>
<reference evidence="10" key="1">
    <citation type="journal article" date="2017" name="bioRxiv">
        <title>Conservation of a gene cluster reveals novel cercosporin biosynthetic mechanisms and extends production to the genus Colletotrichum.</title>
        <authorList>
            <person name="de Jonge R."/>
            <person name="Ebert M.K."/>
            <person name="Huitt-Roehl C.R."/>
            <person name="Pal P."/>
            <person name="Suttle J.C."/>
            <person name="Spanner R.E."/>
            <person name="Neubauer J.D."/>
            <person name="Jurick W.M.II."/>
            <person name="Stott K.A."/>
            <person name="Secor G.A."/>
            <person name="Thomma B.P.H.J."/>
            <person name="Van de Peer Y."/>
            <person name="Townsend C.A."/>
            <person name="Bolton M.D."/>
        </authorList>
    </citation>
    <scope>NUCLEOTIDE SEQUENCE [LARGE SCALE GENOMIC DNA]</scope>
    <source>
        <strain evidence="10">CBS538.71</strain>
    </source>
</reference>
<comment type="subcellular location">
    <subcellularLocation>
        <location evidence="1">Membrane</location>
    </subcellularLocation>
</comment>
<dbReference type="HAMAP" id="MF_01416">
    <property type="entry name" value="ATP_synth_delta_bact"/>
    <property type="match status" value="1"/>
</dbReference>
<gene>
    <name evidence="9" type="ORF">CBER1_02649</name>
</gene>
<keyword evidence="8" id="KW-0066">ATP synthesis</keyword>
<evidence type="ECO:0000256" key="2">
    <source>
        <dbReference type="ARBA" id="ARBA00007046"/>
    </source>
</evidence>
<evidence type="ECO:0000256" key="8">
    <source>
        <dbReference type="ARBA" id="ARBA00023310"/>
    </source>
</evidence>
<accession>A0A2S6CJU5</accession>
<dbReference type="EMBL" id="PNEN01000317">
    <property type="protein sequence ID" value="PPJ60004.1"/>
    <property type="molecule type" value="Genomic_DNA"/>
</dbReference>
<dbReference type="Proteomes" id="UP000237631">
    <property type="component" value="Unassembled WGS sequence"/>
</dbReference>
<dbReference type="PROSITE" id="PS00389">
    <property type="entry name" value="ATPASE_DELTA"/>
    <property type="match status" value="1"/>
</dbReference>
<evidence type="ECO:0000256" key="7">
    <source>
        <dbReference type="ARBA" id="ARBA00023136"/>
    </source>
</evidence>
<evidence type="ECO:0000313" key="9">
    <source>
        <dbReference type="EMBL" id="PPJ60004.1"/>
    </source>
</evidence>
<dbReference type="GO" id="GO:0016020">
    <property type="term" value="C:membrane"/>
    <property type="evidence" value="ECO:0007669"/>
    <property type="project" value="UniProtKB-SubCell"/>
</dbReference>
<keyword evidence="10" id="KW-1185">Reference proteome</keyword>
<comment type="similarity">
    <text evidence="2">Belongs to the ATPase delta chain family.</text>
</comment>
<evidence type="ECO:0000256" key="5">
    <source>
        <dbReference type="ARBA" id="ARBA00022781"/>
    </source>
</evidence>
<dbReference type="GO" id="GO:0046933">
    <property type="term" value="F:proton-transporting ATP synthase activity, rotational mechanism"/>
    <property type="evidence" value="ECO:0007669"/>
    <property type="project" value="InterPro"/>
</dbReference>
<dbReference type="Pfam" id="PF00213">
    <property type="entry name" value="OSCP"/>
    <property type="match status" value="1"/>
</dbReference>
<dbReference type="SUPFAM" id="SSF47928">
    <property type="entry name" value="N-terminal domain of the delta subunit of the F1F0-ATP synthase"/>
    <property type="match status" value="1"/>
</dbReference>
<evidence type="ECO:0000256" key="1">
    <source>
        <dbReference type="ARBA" id="ARBA00004370"/>
    </source>
</evidence>
<evidence type="ECO:0000256" key="3">
    <source>
        <dbReference type="ARBA" id="ARBA00014723"/>
    </source>
</evidence>
<dbReference type="OrthoDB" id="1262810at2759"/>
<keyword evidence="5" id="KW-0375">Hydrogen ion transport</keyword>
<dbReference type="PANTHER" id="PTHR11910">
    <property type="entry name" value="ATP SYNTHASE DELTA CHAIN"/>
    <property type="match status" value="1"/>
</dbReference>
<dbReference type="NCBIfam" id="TIGR01145">
    <property type="entry name" value="ATP_synt_delta"/>
    <property type="match status" value="1"/>
</dbReference>
<dbReference type="STRING" id="357750.A0A2S6CJU5"/>
<dbReference type="InterPro" id="IPR000711">
    <property type="entry name" value="ATPase_OSCP/dsu"/>
</dbReference>
<dbReference type="Gene3D" id="1.10.520.20">
    <property type="entry name" value="N-terminal domain of the delta subunit of the F1F0-ATP synthase"/>
    <property type="match status" value="1"/>
</dbReference>
<keyword evidence="4" id="KW-0813">Transport</keyword>